<protein>
    <submittedName>
        <fullName evidence="1">Uncharacterized protein</fullName>
    </submittedName>
</protein>
<comment type="caution">
    <text evidence="1">The sequence shown here is derived from an EMBL/GenBank/DDBJ whole genome shotgun (WGS) entry which is preliminary data.</text>
</comment>
<dbReference type="AlphaFoldDB" id="A0AAU9JEK2"/>
<dbReference type="Proteomes" id="UP001162131">
    <property type="component" value="Unassembled WGS sequence"/>
</dbReference>
<name>A0AAU9JEK2_9CILI</name>
<reference evidence="1" key="1">
    <citation type="submission" date="2021-09" db="EMBL/GenBank/DDBJ databases">
        <authorList>
            <consortium name="AG Swart"/>
            <person name="Singh M."/>
            <person name="Singh A."/>
            <person name="Seah K."/>
            <person name="Emmerich C."/>
        </authorList>
    </citation>
    <scope>NUCLEOTIDE SEQUENCE</scope>
    <source>
        <strain evidence="1">ATCC30299</strain>
    </source>
</reference>
<keyword evidence="2" id="KW-1185">Reference proteome</keyword>
<gene>
    <name evidence="1" type="ORF">BSTOLATCC_MIC36222</name>
</gene>
<evidence type="ECO:0000313" key="1">
    <source>
        <dbReference type="EMBL" id="CAG9324431.1"/>
    </source>
</evidence>
<evidence type="ECO:0000313" key="2">
    <source>
        <dbReference type="Proteomes" id="UP001162131"/>
    </source>
</evidence>
<accession>A0AAU9JEK2</accession>
<sequence length="264" mass="31014">MSDSLENIPEEPKYSPRSAYNINTSSPALAPDFGLKLLEKEYEVEHALTSKSICELVELYTEAIEYYDYNENPISKSLQERMHSFLSRFDVVQVMKSHASAVKKLKRRRNMRERTKTIEKLKKFCSIDLPENFTPTPNQRIDKNINRVVHQQDSRSHEFMPKVIHSISIQDQDLNERVSSRKSKLNRSIDYEDKMISPKRTRARLYSDDIVLDNVQIYKPSPFDKLLESIEECRSEERKRTGIEIEDVPIVGLEYEMEYDSEEP</sequence>
<dbReference type="EMBL" id="CAJZBQ010000036">
    <property type="protein sequence ID" value="CAG9324431.1"/>
    <property type="molecule type" value="Genomic_DNA"/>
</dbReference>
<proteinExistence type="predicted"/>
<organism evidence="1 2">
    <name type="scientific">Blepharisma stoltei</name>
    <dbReference type="NCBI Taxonomy" id="1481888"/>
    <lineage>
        <taxon>Eukaryota</taxon>
        <taxon>Sar</taxon>
        <taxon>Alveolata</taxon>
        <taxon>Ciliophora</taxon>
        <taxon>Postciliodesmatophora</taxon>
        <taxon>Heterotrichea</taxon>
        <taxon>Heterotrichida</taxon>
        <taxon>Blepharismidae</taxon>
        <taxon>Blepharisma</taxon>
    </lineage>
</organism>